<evidence type="ECO:0000256" key="1">
    <source>
        <dbReference type="SAM" id="MobiDB-lite"/>
    </source>
</evidence>
<proteinExistence type="predicted"/>
<organism evidence="2 3">
    <name type="scientific">Stylosanthes scabra</name>
    <dbReference type="NCBI Taxonomy" id="79078"/>
    <lineage>
        <taxon>Eukaryota</taxon>
        <taxon>Viridiplantae</taxon>
        <taxon>Streptophyta</taxon>
        <taxon>Embryophyta</taxon>
        <taxon>Tracheophyta</taxon>
        <taxon>Spermatophyta</taxon>
        <taxon>Magnoliopsida</taxon>
        <taxon>eudicotyledons</taxon>
        <taxon>Gunneridae</taxon>
        <taxon>Pentapetalae</taxon>
        <taxon>rosids</taxon>
        <taxon>fabids</taxon>
        <taxon>Fabales</taxon>
        <taxon>Fabaceae</taxon>
        <taxon>Papilionoideae</taxon>
        <taxon>50 kb inversion clade</taxon>
        <taxon>dalbergioids sensu lato</taxon>
        <taxon>Dalbergieae</taxon>
        <taxon>Pterocarpus clade</taxon>
        <taxon>Stylosanthes</taxon>
    </lineage>
</organism>
<gene>
    <name evidence="2" type="ORF">PIB30_097539</name>
</gene>
<evidence type="ECO:0000313" key="2">
    <source>
        <dbReference type="EMBL" id="MED6177374.1"/>
    </source>
</evidence>
<name>A0ABU6VWE8_9FABA</name>
<sequence length="140" mass="15211">MSHTFSRDENMDGVSECETEIESEYGPKSNNGVGEGKRKEDDEISSESNEDSADESESNGDGASGEGTSDVPVGGVSTDDIMNMQSESREDAYDFYRGFGKISGFGIRKGDSGKDSKGNLVRYRFFCNRKVSETVSIQQG</sequence>
<comment type="caution">
    <text evidence="2">The sequence shown here is derived from an EMBL/GenBank/DDBJ whole genome shotgun (WGS) entry which is preliminary data.</text>
</comment>
<accession>A0ABU6VWE8</accession>
<reference evidence="2 3" key="1">
    <citation type="journal article" date="2023" name="Plants (Basel)">
        <title>Bridging the Gap: Combining Genomics and Transcriptomics Approaches to Understand Stylosanthes scabra, an Orphan Legume from the Brazilian Caatinga.</title>
        <authorList>
            <person name="Ferreira-Neto J.R.C."/>
            <person name="da Silva M.D."/>
            <person name="Binneck E."/>
            <person name="de Melo N.F."/>
            <person name="da Silva R.H."/>
            <person name="de Melo A.L.T.M."/>
            <person name="Pandolfi V."/>
            <person name="Bustamante F.O."/>
            <person name="Brasileiro-Vidal A.C."/>
            <person name="Benko-Iseppon A.M."/>
        </authorList>
    </citation>
    <scope>NUCLEOTIDE SEQUENCE [LARGE SCALE GENOMIC DNA]</scope>
    <source>
        <tissue evidence="2">Leaves</tissue>
    </source>
</reference>
<keyword evidence="3" id="KW-1185">Reference proteome</keyword>
<dbReference type="PANTHER" id="PTHR46328">
    <property type="entry name" value="FAR-RED IMPAIRED RESPONSIVE (FAR1) FAMILY PROTEIN-RELATED"/>
    <property type="match status" value="1"/>
</dbReference>
<feature type="region of interest" description="Disordered" evidence="1">
    <location>
        <begin position="1"/>
        <end position="79"/>
    </location>
</feature>
<feature type="compositionally biased region" description="Basic and acidic residues" evidence="1">
    <location>
        <begin position="1"/>
        <end position="10"/>
    </location>
</feature>
<dbReference type="Proteomes" id="UP001341840">
    <property type="component" value="Unassembled WGS sequence"/>
</dbReference>
<protein>
    <recommendedName>
        <fullName evidence="4">FAR1 domain-containing protein</fullName>
    </recommendedName>
</protein>
<dbReference type="EMBL" id="JASCZI010153442">
    <property type="protein sequence ID" value="MED6177374.1"/>
    <property type="molecule type" value="Genomic_DNA"/>
</dbReference>
<evidence type="ECO:0008006" key="4">
    <source>
        <dbReference type="Google" id="ProtNLM"/>
    </source>
</evidence>
<feature type="compositionally biased region" description="Acidic residues" evidence="1">
    <location>
        <begin position="42"/>
        <end position="58"/>
    </location>
</feature>
<dbReference type="PANTHER" id="PTHR46328:SF33">
    <property type="entry name" value="FAR1 DNA-BINDING DOMAIN PROTEIN"/>
    <property type="match status" value="1"/>
</dbReference>
<evidence type="ECO:0000313" key="3">
    <source>
        <dbReference type="Proteomes" id="UP001341840"/>
    </source>
</evidence>